<name>A0A8H7AWT7_9PLEO</name>
<accession>A0A8H7AWT7</accession>
<protein>
    <submittedName>
        <fullName evidence="1">Uncharacterized protein</fullName>
    </submittedName>
</protein>
<reference evidence="1" key="1">
    <citation type="submission" date="2020-01" db="EMBL/GenBank/DDBJ databases">
        <authorList>
            <person name="Feng Z.H.Z."/>
        </authorList>
    </citation>
    <scope>NUCLEOTIDE SEQUENCE</scope>
    <source>
        <strain evidence="1">CBS107.38</strain>
    </source>
</reference>
<dbReference type="SUPFAM" id="SSF57850">
    <property type="entry name" value="RING/U-box"/>
    <property type="match status" value="1"/>
</dbReference>
<dbReference type="AlphaFoldDB" id="A0A8H7AWT7"/>
<evidence type="ECO:0000313" key="2">
    <source>
        <dbReference type="Proteomes" id="UP000596902"/>
    </source>
</evidence>
<organism evidence="1 2">
    <name type="scientific">Alternaria burnsii</name>
    <dbReference type="NCBI Taxonomy" id="1187904"/>
    <lineage>
        <taxon>Eukaryota</taxon>
        <taxon>Fungi</taxon>
        <taxon>Dikarya</taxon>
        <taxon>Ascomycota</taxon>
        <taxon>Pezizomycotina</taxon>
        <taxon>Dothideomycetes</taxon>
        <taxon>Pleosporomycetidae</taxon>
        <taxon>Pleosporales</taxon>
        <taxon>Pleosporineae</taxon>
        <taxon>Pleosporaceae</taxon>
        <taxon>Alternaria</taxon>
        <taxon>Alternaria sect. Alternaria</taxon>
    </lineage>
</organism>
<dbReference type="RefSeq" id="XP_038781505.1">
    <property type="nucleotide sequence ID" value="XM_038935735.1"/>
</dbReference>
<sequence>MASANSRPLQVVVYNEQKRKQEAAKEATVQKLDLQKDVQAFLDKDTGIYLLPRTWNRASIVKDFTEASNFPSLAKTVIGGAIKKINAITTPDAFGAASNLLEKVAHYAQDGTYEIIGMAVQKEHESKADGNLARSLGKQFVLLSTTLAKGAIAGLPGIIASTLFTIIVYLHEKGEEKQKKWNAELATILDQKLEKIRQDVNDKMAANSRKRVERMLMSGFATDVFDNTVYGFYEWTDERAVEWRNSHLIQMRENVQANIDIYITPSDLLWAAGIGKLLPGNKLTEKQIDDMNEYLKEQVYDKPCDMATPPSNVSGSPCPCLICTSAGIELTLASIPSPWPNNSDKKTRYAPPQPDADTFATQQAFLDNLMPVPIESVDEDSKKCPICWKPYGEAADPGFDNSEQPVRLKCRHTFGNKCMLATFAVPGTSIITLEPLAFGPGSRGYQLGRHWSSVFQELRHRTEKISECRKIILLENAVVLDSDRHDHRALRALYEGSGIWNNLPTAQPLPSYNLPFLNSGPYAFHTPEGSPDSQDSVSKLKKDHEDRIAKMLKAERDLQERNERHLDSTLGAELSRVYSEYMKHHGTKKEPEQSDTYREQCFVDAHISIHKKNPRQVSFRIGSLDQFLAHSQDDAASDDSDAEDEDSDHVSGTLLSRLFPIISRKMCEHCCTEHTTVPSSIPVPTSLWWKDSRKIPDDCPICHKVLFHKAHLFQPSRNSDCEISGPDEYVGKIGDKKVI</sequence>
<gene>
    <name evidence="1" type="ORF">GT037_010688</name>
</gene>
<keyword evidence="2" id="KW-1185">Reference proteome</keyword>
<dbReference type="Proteomes" id="UP000596902">
    <property type="component" value="Unassembled WGS sequence"/>
</dbReference>
<dbReference type="EMBL" id="JAAABM010000024">
    <property type="protein sequence ID" value="KAF7671127.1"/>
    <property type="molecule type" value="Genomic_DNA"/>
</dbReference>
<comment type="caution">
    <text evidence="1">The sequence shown here is derived from an EMBL/GenBank/DDBJ whole genome shotgun (WGS) entry which is preliminary data.</text>
</comment>
<dbReference type="InterPro" id="IPR013083">
    <property type="entry name" value="Znf_RING/FYVE/PHD"/>
</dbReference>
<dbReference type="GeneID" id="62208913"/>
<dbReference type="Gene3D" id="3.30.40.10">
    <property type="entry name" value="Zinc/RING finger domain, C3HC4 (zinc finger)"/>
    <property type="match status" value="1"/>
</dbReference>
<reference evidence="1" key="2">
    <citation type="submission" date="2020-08" db="EMBL/GenBank/DDBJ databases">
        <title>Draft Genome Sequence of Cumin Blight Pathogen Alternaria burnsii.</title>
        <authorList>
            <person name="Feng Z."/>
        </authorList>
    </citation>
    <scope>NUCLEOTIDE SEQUENCE</scope>
    <source>
        <strain evidence="1">CBS107.38</strain>
    </source>
</reference>
<proteinExistence type="predicted"/>
<evidence type="ECO:0000313" key="1">
    <source>
        <dbReference type="EMBL" id="KAF7671127.1"/>
    </source>
</evidence>